<evidence type="ECO:0000313" key="6">
    <source>
        <dbReference type="EMBL" id="JAT31752.1"/>
    </source>
</evidence>
<dbReference type="PANTHER" id="PTHR11225">
    <property type="entry name" value="NUCLEAR PORE COMPLEX PROTEIN NUP93 NUCLEOPORIN NUP93 DEAD EYE PROTEIN"/>
    <property type="match status" value="1"/>
</dbReference>
<comment type="subcellular location">
    <subcellularLocation>
        <location evidence="1 5">Nucleus</location>
        <location evidence="1 5">Nuclear pore complex</location>
    </subcellularLocation>
</comment>
<keyword evidence="5" id="KW-0472">Membrane</keyword>
<dbReference type="Pfam" id="PF04097">
    <property type="entry name" value="Nic96"/>
    <property type="match status" value="1"/>
</dbReference>
<comment type="similarity">
    <text evidence="2 5">Belongs to the nucleoporin interacting component (NIC) family.</text>
</comment>
<reference evidence="6" key="1">
    <citation type="submission" date="2015-11" db="EMBL/GenBank/DDBJ databases">
        <title>De novo transcriptome assembly of four potential Pierce s Disease insect vectors from Arizona vineyards.</title>
        <authorList>
            <person name="Tassone E.E."/>
        </authorList>
    </citation>
    <scope>NUCLEOTIDE SEQUENCE</scope>
</reference>
<dbReference type="GO" id="GO:0016973">
    <property type="term" value="P:poly(A)+ mRNA export from nucleus"/>
    <property type="evidence" value="ECO:0007669"/>
    <property type="project" value="TreeGrafter"/>
</dbReference>
<dbReference type="EMBL" id="GEBQ01008225">
    <property type="protein sequence ID" value="JAT31752.1"/>
    <property type="molecule type" value="Transcribed_RNA"/>
</dbReference>
<evidence type="ECO:0000256" key="3">
    <source>
        <dbReference type="ARBA" id="ARBA00023132"/>
    </source>
</evidence>
<dbReference type="GO" id="GO:0006606">
    <property type="term" value="P:protein import into nucleus"/>
    <property type="evidence" value="ECO:0007669"/>
    <property type="project" value="TreeGrafter"/>
</dbReference>
<dbReference type="PANTHER" id="PTHR11225:SF4">
    <property type="entry name" value="NUCLEAR PORE COMPLEX PROTEIN NUP93"/>
    <property type="match status" value="1"/>
</dbReference>
<evidence type="ECO:0000256" key="4">
    <source>
        <dbReference type="ARBA" id="ARBA00023242"/>
    </source>
</evidence>
<name>A0A1B6M748_9HEMI</name>
<dbReference type="GO" id="GO:0017056">
    <property type="term" value="F:structural constituent of nuclear pore"/>
    <property type="evidence" value="ECO:0007669"/>
    <property type="project" value="InterPro"/>
</dbReference>
<protein>
    <recommendedName>
        <fullName evidence="5">Nuclear pore protein</fullName>
    </recommendedName>
</protein>
<keyword evidence="5" id="KW-0813">Transport</keyword>
<keyword evidence="3 5" id="KW-0906">Nuclear pore complex</keyword>
<keyword evidence="5" id="KW-0811">Translocation</keyword>
<keyword evidence="4 5" id="KW-0539">Nucleus</keyword>
<gene>
    <name evidence="6" type="ORF">g.22761</name>
</gene>
<dbReference type="AlphaFoldDB" id="A0A1B6M748"/>
<evidence type="ECO:0000256" key="2">
    <source>
        <dbReference type="ARBA" id="ARBA00010186"/>
    </source>
</evidence>
<organism evidence="6">
    <name type="scientific">Graphocephala atropunctata</name>
    <dbReference type="NCBI Taxonomy" id="36148"/>
    <lineage>
        <taxon>Eukaryota</taxon>
        <taxon>Metazoa</taxon>
        <taxon>Ecdysozoa</taxon>
        <taxon>Arthropoda</taxon>
        <taxon>Hexapoda</taxon>
        <taxon>Insecta</taxon>
        <taxon>Pterygota</taxon>
        <taxon>Neoptera</taxon>
        <taxon>Paraneoptera</taxon>
        <taxon>Hemiptera</taxon>
        <taxon>Auchenorrhyncha</taxon>
        <taxon>Membracoidea</taxon>
        <taxon>Cicadellidae</taxon>
        <taxon>Cicadellinae</taxon>
        <taxon>Cicadellini</taxon>
        <taxon>Graphocephala</taxon>
    </lineage>
</organism>
<evidence type="ECO:0000256" key="5">
    <source>
        <dbReference type="RuleBase" id="RU364035"/>
    </source>
</evidence>
<sequence length="639" mass="72448">MAYAQSLIEYNTAMLEGSAKPNLVEKFTKVAESSNDSKVSEMWTIVSYMTQLAPQSQEDVLETRNSEAGKSKLICQARKYLENRYRQYMESVVASNLSLARRGGVPGTYSLVRSFVNLRVPGGYLGLDPAEVDGRPLWASIYYCLRCGDIAGALQCIQQAGPGLEEMCVALQELRGSPQHRLSPPLEKAINSQYKRGVRNSTDPYKRVVYCILGACDVTDEHSEIIKTADDYLWLKLCQVRDAETSTSDCLTYSLLQTLVLEEYGEQHYSAKEQPHVYFQLLFLTGQWEAAIDFLMRTDRLTVHGAHIAIVLHQLGLLATPANVKAPLLLVDPADQKPMHRINLVRLVMIYVQKFECHNIYEALHYYYCLRNVKSSEGDDMFPICVCNLLMETRAFDYVLGSLEPDGCKVPGLIDQFKGNKADREAVTERVANQAEQRGEYEIAIKLYDLIGMHEEVLRLMSTLMVQLVARVDNEPSSLRSRLSEYAQQVSARYSGVKLKASAKTAATFFCLRDLFIFFDQYAEKKYQLALDTIQRSRLVPLKMDEIEPMEKLFHGLAEEVVRIIPDVLLATMNILYTQYTKLKGENQPMNGELQDTKKGQLSFLRERAHALTTYAGKIPYRMPGDTNARLVQMEILMN</sequence>
<proteinExistence type="inferred from homology"/>
<keyword evidence="5" id="KW-0509">mRNA transport</keyword>
<dbReference type="GO" id="GO:0005643">
    <property type="term" value="C:nuclear pore"/>
    <property type="evidence" value="ECO:0007669"/>
    <property type="project" value="UniProtKB-SubCell"/>
</dbReference>
<keyword evidence="5" id="KW-0653">Protein transport</keyword>
<evidence type="ECO:0000256" key="1">
    <source>
        <dbReference type="ARBA" id="ARBA00004567"/>
    </source>
</evidence>
<dbReference type="InterPro" id="IPR007231">
    <property type="entry name" value="Nucleoporin_int_Nup93/Nic96"/>
</dbReference>
<accession>A0A1B6M748</accession>